<keyword evidence="2" id="KW-1185">Reference proteome</keyword>
<dbReference type="EMBL" id="VCAU01000004">
    <property type="protein sequence ID" value="KAF9894292.1"/>
    <property type="molecule type" value="Genomic_DNA"/>
</dbReference>
<dbReference type="Proteomes" id="UP001194746">
    <property type="component" value="Unassembled WGS sequence"/>
</dbReference>
<sequence length="195" mass="21780">MLPSRELGIVILGNNMLGTYAATNTIAYHIIDRVLGIPETDSFDWVKWDDDLLQNLTLTKSTLQELYPTLPDPLLSHSLSLSAYRGSYVHHAYPELTISADCPDKAITTTPDKWTGVKLCASIAQPIQLPSPLMLNFFHITDTFWTLIASVGGVDTAWRVEFRLARQGTISHIGIEIDPAMASKGEKIWWEHMSL</sequence>
<evidence type="ECO:0000313" key="1">
    <source>
        <dbReference type="EMBL" id="KAF9894292.1"/>
    </source>
</evidence>
<reference evidence="1" key="1">
    <citation type="journal article" date="2019" name="Beilstein J. Org. Chem.">
        <title>Nanangenines: drimane sesquiterpenoids as the dominant metabolite cohort of a novel Australian fungus, Aspergillus nanangensis.</title>
        <authorList>
            <person name="Lacey H.J."/>
            <person name="Gilchrist C.L.M."/>
            <person name="Crombie A."/>
            <person name="Kalaitzis J.A."/>
            <person name="Vuong D."/>
            <person name="Rutledge P.J."/>
            <person name="Turner P."/>
            <person name="Pitt J.I."/>
            <person name="Lacey E."/>
            <person name="Chooi Y.H."/>
            <person name="Piggott A.M."/>
        </authorList>
    </citation>
    <scope>NUCLEOTIDE SEQUENCE</scope>
    <source>
        <strain evidence="1">MST-FP2251</strain>
    </source>
</reference>
<name>A0AAD4CXG0_ASPNN</name>
<evidence type="ECO:0000313" key="2">
    <source>
        <dbReference type="Proteomes" id="UP001194746"/>
    </source>
</evidence>
<gene>
    <name evidence="1" type="ORF">FE257_007795</name>
</gene>
<proteinExistence type="predicted"/>
<reference evidence="1" key="2">
    <citation type="submission" date="2020-02" db="EMBL/GenBank/DDBJ databases">
        <authorList>
            <person name="Gilchrist C.L.M."/>
            <person name="Chooi Y.-H."/>
        </authorList>
    </citation>
    <scope>NUCLEOTIDE SEQUENCE</scope>
    <source>
        <strain evidence="1">MST-FP2251</strain>
    </source>
</reference>
<organism evidence="1 2">
    <name type="scientific">Aspergillus nanangensis</name>
    <dbReference type="NCBI Taxonomy" id="2582783"/>
    <lineage>
        <taxon>Eukaryota</taxon>
        <taxon>Fungi</taxon>
        <taxon>Dikarya</taxon>
        <taxon>Ascomycota</taxon>
        <taxon>Pezizomycotina</taxon>
        <taxon>Eurotiomycetes</taxon>
        <taxon>Eurotiomycetidae</taxon>
        <taxon>Eurotiales</taxon>
        <taxon>Aspergillaceae</taxon>
        <taxon>Aspergillus</taxon>
        <taxon>Aspergillus subgen. Circumdati</taxon>
    </lineage>
</organism>
<accession>A0AAD4CXG0</accession>
<comment type="caution">
    <text evidence="1">The sequence shown here is derived from an EMBL/GenBank/DDBJ whole genome shotgun (WGS) entry which is preliminary data.</text>
</comment>
<protein>
    <submittedName>
        <fullName evidence="1">Uncharacterized protein</fullName>
    </submittedName>
</protein>
<dbReference type="AlphaFoldDB" id="A0AAD4CXG0"/>